<comment type="subcellular location">
    <subcellularLocation>
        <location evidence="1 10">Cell outer membrane</location>
        <topology evidence="1 10">Multi-pass membrane protein</topology>
    </subcellularLocation>
</comment>
<keyword evidence="8 15" id="KW-0675">Receptor</keyword>
<feature type="chain" id="PRO_5046747962" evidence="12">
    <location>
        <begin position="20"/>
        <end position="641"/>
    </location>
</feature>
<dbReference type="InterPro" id="IPR000531">
    <property type="entry name" value="Beta-barrel_TonB"/>
</dbReference>
<keyword evidence="9 10" id="KW-0998">Cell outer membrane</keyword>
<dbReference type="PANTHER" id="PTHR30069">
    <property type="entry name" value="TONB-DEPENDENT OUTER MEMBRANE RECEPTOR"/>
    <property type="match status" value="1"/>
</dbReference>
<keyword evidence="3 10" id="KW-0813">Transport</keyword>
<evidence type="ECO:0000256" key="11">
    <source>
        <dbReference type="RuleBase" id="RU003357"/>
    </source>
</evidence>
<dbReference type="Proteomes" id="UP001268089">
    <property type="component" value="Unassembled WGS sequence"/>
</dbReference>
<feature type="domain" description="TonB-dependent receptor plug" evidence="14">
    <location>
        <begin position="47"/>
        <end position="158"/>
    </location>
</feature>
<comment type="similarity">
    <text evidence="2 10 11">Belongs to the TonB-dependent receptor family.</text>
</comment>
<keyword evidence="5 10" id="KW-0812">Transmembrane</keyword>
<gene>
    <name evidence="15" type="ORF">J2X15_001976</name>
</gene>
<keyword evidence="6 11" id="KW-0798">TonB box</keyword>
<dbReference type="Gene3D" id="2.40.170.20">
    <property type="entry name" value="TonB-dependent receptor, beta-barrel domain"/>
    <property type="match status" value="1"/>
</dbReference>
<evidence type="ECO:0000256" key="1">
    <source>
        <dbReference type="ARBA" id="ARBA00004571"/>
    </source>
</evidence>
<dbReference type="Gene3D" id="2.170.130.10">
    <property type="entry name" value="TonB-dependent receptor, plug domain"/>
    <property type="match status" value="1"/>
</dbReference>
<keyword evidence="7 10" id="KW-0472">Membrane</keyword>
<dbReference type="SUPFAM" id="SSF56935">
    <property type="entry name" value="Porins"/>
    <property type="match status" value="1"/>
</dbReference>
<dbReference type="InterPro" id="IPR036942">
    <property type="entry name" value="Beta-barrel_TonB_sf"/>
</dbReference>
<dbReference type="Pfam" id="PF07715">
    <property type="entry name" value="Plug"/>
    <property type="match status" value="1"/>
</dbReference>
<reference evidence="15 16" key="1">
    <citation type="submission" date="2023-07" db="EMBL/GenBank/DDBJ databases">
        <title>Sorghum-associated microbial communities from plants grown in Nebraska, USA.</title>
        <authorList>
            <person name="Schachtman D."/>
        </authorList>
    </citation>
    <scope>NUCLEOTIDE SEQUENCE [LARGE SCALE GENOMIC DNA]</scope>
    <source>
        <strain evidence="15 16">BE308</strain>
    </source>
</reference>
<accession>A0ABU1ZMU4</accession>
<comment type="caution">
    <text evidence="15">The sequence shown here is derived from an EMBL/GenBank/DDBJ whole genome shotgun (WGS) entry which is preliminary data.</text>
</comment>
<protein>
    <submittedName>
        <fullName evidence="15">Iron complex outermembrane receptor protein</fullName>
    </submittedName>
</protein>
<dbReference type="PROSITE" id="PS52016">
    <property type="entry name" value="TONB_DEPENDENT_REC_3"/>
    <property type="match status" value="1"/>
</dbReference>
<evidence type="ECO:0000256" key="7">
    <source>
        <dbReference type="ARBA" id="ARBA00023136"/>
    </source>
</evidence>
<dbReference type="InterPro" id="IPR037066">
    <property type="entry name" value="Plug_dom_sf"/>
</dbReference>
<dbReference type="EMBL" id="JAVDXO010000003">
    <property type="protein sequence ID" value="MDR7306693.1"/>
    <property type="molecule type" value="Genomic_DNA"/>
</dbReference>
<evidence type="ECO:0000256" key="5">
    <source>
        <dbReference type="ARBA" id="ARBA00022692"/>
    </source>
</evidence>
<evidence type="ECO:0000256" key="2">
    <source>
        <dbReference type="ARBA" id="ARBA00009810"/>
    </source>
</evidence>
<evidence type="ECO:0000256" key="3">
    <source>
        <dbReference type="ARBA" id="ARBA00022448"/>
    </source>
</evidence>
<feature type="domain" description="TonB-dependent receptor-like beta-barrel" evidence="13">
    <location>
        <begin position="233"/>
        <end position="536"/>
    </location>
</feature>
<organism evidence="15 16">
    <name type="scientific">Rhodoferax saidenbachensis</name>
    <dbReference type="NCBI Taxonomy" id="1484693"/>
    <lineage>
        <taxon>Bacteria</taxon>
        <taxon>Pseudomonadati</taxon>
        <taxon>Pseudomonadota</taxon>
        <taxon>Betaproteobacteria</taxon>
        <taxon>Burkholderiales</taxon>
        <taxon>Comamonadaceae</taxon>
        <taxon>Rhodoferax</taxon>
    </lineage>
</organism>
<evidence type="ECO:0000313" key="15">
    <source>
        <dbReference type="EMBL" id="MDR7306693.1"/>
    </source>
</evidence>
<keyword evidence="12" id="KW-0732">Signal</keyword>
<sequence length="641" mass="70259">MSTKLIAVTLLLSSALAEAQTGTAVSERDFLGDMPVVLSVSRLSQPVDEAPGAVTVLDRQFIRNSGARDVADLLRLVPGFQTTTSFETDAPLASYHGRSDDWANRIQVLVDGRSVYSGHLQGSAGLGLQTLALDDIARIEVLRGSNSATYGARAFLGVINIISRDVREVGSTASLTLGDNNVADAGASIGWGLPGTTYRLSVDTRGDQGLKRTYGGNRVSRVNGVASLDMDGGAELDMRVGALDIDAGRGSADSPGNMQRMRFLGSQFVQVDWRKPLENDQDLQFSFSHTENTHKDRFPYLSNDAGVNYYGIPIDFSAREVNDALSLQHTVVHTLRLRTVWGLEVRREQVTSHSSFDMRDQVTSNFSRLFGSAEWRLQPEWVLNAGAMAEQSDMGGGTFSPRLMVNWHALPGHTLRAGVSSAFRPPSAYEKYAAVRYYDINGASPITTVQSTGQLLPEKIYTRELGYNYNLLKQGISGDVRFFDERITDGIERPANLSPEDYQNIENFSITGVEHQIQWKPSAATQLFASQTWTQIAGAERFKTTHGAARFAASLMAVHTLSSGTTLSLMHQQSEDIGLMSGSDKLYSVGRTDLRIAKGFLLGKNKAEWAFTLQNLDVPSRDGDAKFMFERRAMVSLRVEN</sequence>
<feature type="signal peptide" evidence="12">
    <location>
        <begin position="1"/>
        <end position="19"/>
    </location>
</feature>
<dbReference type="InterPro" id="IPR012910">
    <property type="entry name" value="Plug_dom"/>
</dbReference>
<dbReference type="Pfam" id="PF00593">
    <property type="entry name" value="TonB_dep_Rec_b-barrel"/>
    <property type="match status" value="1"/>
</dbReference>
<evidence type="ECO:0000259" key="14">
    <source>
        <dbReference type="Pfam" id="PF07715"/>
    </source>
</evidence>
<proteinExistence type="inferred from homology"/>
<evidence type="ECO:0000256" key="4">
    <source>
        <dbReference type="ARBA" id="ARBA00022452"/>
    </source>
</evidence>
<keyword evidence="4 10" id="KW-1134">Transmembrane beta strand</keyword>
<dbReference type="InterPro" id="IPR039426">
    <property type="entry name" value="TonB-dep_rcpt-like"/>
</dbReference>
<evidence type="ECO:0000256" key="12">
    <source>
        <dbReference type="SAM" id="SignalP"/>
    </source>
</evidence>
<name>A0ABU1ZMU4_9BURK</name>
<evidence type="ECO:0000256" key="10">
    <source>
        <dbReference type="PROSITE-ProRule" id="PRU01360"/>
    </source>
</evidence>
<evidence type="ECO:0000256" key="8">
    <source>
        <dbReference type="ARBA" id="ARBA00023170"/>
    </source>
</evidence>
<evidence type="ECO:0000256" key="6">
    <source>
        <dbReference type="ARBA" id="ARBA00023077"/>
    </source>
</evidence>
<dbReference type="PANTHER" id="PTHR30069:SF27">
    <property type="entry name" value="BLL4766 PROTEIN"/>
    <property type="match status" value="1"/>
</dbReference>
<evidence type="ECO:0000256" key="9">
    <source>
        <dbReference type="ARBA" id="ARBA00023237"/>
    </source>
</evidence>
<keyword evidence="16" id="KW-1185">Reference proteome</keyword>
<evidence type="ECO:0000259" key="13">
    <source>
        <dbReference type="Pfam" id="PF00593"/>
    </source>
</evidence>
<evidence type="ECO:0000313" key="16">
    <source>
        <dbReference type="Proteomes" id="UP001268089"/>
    </source>
</evidence>
<dbReference type="RefSeq" id="WP_310342098.1">
    <property type="nucleotide sequence ID" value="NZ_JAVDXO010000003.1"/>
</dbReference>